<dbReference type="Gene3D" id="1.10.4080.10">
    <property type="entry name" value="ADP-ribosylation/Crystallin J1"/>
    <property type="match status" value="1"/>
</dbReference>
<evidence type="ECO:0000313" key="3">
    <source>
        <dbReference type="EMBL" id="AXG82395.1"/>
    </source>
</evidence>
<gene>
    <name evidence="3" type="ORF">DVK44_06075</name>
</gene>
<feature type="region of interest" description="Disordered" evidence="2">
    <location>
        <begin position="1"/>
        <end position="31"/>
    </location>
</feature>
<evidence type="ECO:0000313" key="4">
    <source>
        <dbReference type="Proteomes" id="UP000253868"/>
    </source>
</evidence>
<dbReference type="AlphaFoldDB" id="A0A345I0C1"/>
<feature type="binding site" evidence="1">
    <location>
        <position position="100"/>
    </location>
    <ligand>
        <name>Mg(2+)</name>
        <dbReference type="ChEBI" id="CHEBI:18420"/>
        <label>1</label>
    </ligand>
</feature>
<keyword evidence="3" id="KW-0378">Hydrolase</keyword>
<sequence>MDAPPDAPPHAPPDALRDAPPPDPAAPAAPPLTLADRITGALLGAAVGDALGGAVAGHSPERIVARHGGRVGGVVGPWDDDWRSAGSLAPFHQGDGRITDHTLMTHALVRVYATVRDHLDAYAVADHLVPDLITTPRWIPGLETEALPLARLSPAGKWLVTRVHFAHADPREAGTGNVVDCGAAMYMAPVGLVNAADPAAAYAEAIDLAGAHQSSYGREAAGVFAAAVAAACLPGATPASVVAACLALAKDGTRAAIDAVCAVAARHRCTESALRGLRTAVAPFDTVGPRYRSPSLGARRPSRLHAVEELPIALGMLLIGAGDYRRTVLGCVNYGRDCGSIAAMSGALAGALGGERAVPDEWSRRVAEASRLDLRAPARELTRVAREILDRDTQRRRARETALVQLTDPQLATVR</sequence>
<dbReference type="Pfam" id="PF03747">
    <property type="entry name" value="ADP_ribosyl_GH"/>
    <property type="match status" value="1"/>
</dbReference>
<dbReference type="PANTHER" id="PTHR16222">
    <property type="entry name" value="ADP-RIBOSYLGLYCOHYDROLASE"/>
    <property type="match status" value="1"/>
</dbReference>
<dbReference type="EMBL" id="CP031194">
    <property type="protein sequence ID" value="AXG82395.1"/>
    <property type="molecule type" value="Genomic_DNA"/>
</dbReference>
<dbReference type="InterPro" id="IPR005502">
    <property type="entry name" value="Ribosyl_crysJ1"/>
</dbReference>
<dbReference type="InterPro" id="IPR036705">
    <property type="entry name" value="Ribosyl_crysJ1_sf"/>
</dbReference>
<feature type="binding site" evidence="1">
    <location>
        <position position="99"/>
    </location>
    <ligand>
        <name>Mg(2+)</name>
        <dbReference type="ChEBI" id="CHEBI:18420"/>
        <label>1</label>
    </ligand>
</feature>
<feature type="compositionally biased region" description="Pro residues" evidence="2">
    <location>
        <begin position="1"/>
        <end position="12"/>
    </location>
</feature>
<keyword evidence="4" id="KW-1185">Reference proteome</keyword>
<reference evidence="4" key="1">
    <citation type="submission" date="2018-07" db="EMBL/GenBank/DDBJ databases">
        <authorList>
            <person name="Zhao J."/>
        </authorList>
    </citation>
    <scope>NUCLEOTIDE SEQUENCE [LARGE SCALE GENOMIC DNA]</scope>
    <source>
        <strain evidence="4">GSSD-12</strain>
    </source>
</reference>
<dbReference type="SUPFAM" id="SSF101478">
    <property type="entry name" value="ADP-ribosylglycohydrolase"/>
    <property type="match status" value="1"/>
</dbReference>
<evidence type="ECO:0000256" key="2">
    <source>
        <dbReference type="SAM" id="MobiDB-lite"/>
    </source>
</evidence>
<feature type="binding site" evidence="1">
    <location>
        <position position="337"/>
    </location>
    <ligand>
        <name>Mg(2+)</name>
        <dbReference type="ChEBI" id="CHEBI:18420"/>
        <label>1</label>
    </ligand>
</feature>
<dbReference type="KEGG" id="spad:DVK44_06075"/>
<keyword evidence="1" id="KW-0479">Metal-binding</keyword>
<dbReference type="GO" id="GO:0046872">
    <property type="term" value="F:metal ion binding"/>
    <property type="evidence" value="ECO:0007669"/>
    <property type="project" value="UniProtKB-KW"/>
</dbReference>
<dbReference type="InterPro" id="IPR050792">
    <property type="entry name" value="ADP-ribosylglycohydrolase"/>
</dbReference>
<proteinExistence type="predicted"/>
<protein>
    <submittedName>
        <fullName evidence="3">ADP-ribosylglycohydrolase family protein</fullName>
    </submittedName>
</protein>
<comment type="cofactor">
    <cofactor evidence="1">
        <name>Mg(2+)</name>
        <dbReference type="ChEBI" id="CHEBI:18420"/>
    </cofactor>
    <text evidence="1">Binds 2 magnesium ions per subunit.</text>
</comment>
<name>A0A345I0C1_9ACTN</name>
<feature type="binding site" evidence="1">
    <location>
        <position position="340"/>
    </location>
    <ligand>
        <name>Mg(2+)</name>
        <dbReference type="ChEBI" id="CHEBI:18420"/>
        <label>1</label>
    </ligand>
</feature>
<evidence type="ECO:0000256" key="1">
    <source>
        <dbReference type="PIRSR" id="PIRSR605502-1"/>
    </source>
</evidence>
<accession>A0A345I0C1</accession>
<organism evidence="3 4">
    <name type="scientific">Streptomyces paludis</name>
    <dbReference type="NCBI Taxonomy" id="2282738"/>
    <lineage>
        <taxon>Bacteria</taxon>
        <taxon>Bacillati</taxon>
        <taxon>Actinomycetota</taxon>
        <taxon>Actinomycetes</taxon>
        <taxon>Kitasatosporales</taxon>
        <taxon>Streptomycetaceae</taxon>
        <taxon>Streptomyces</taxon>
    </lineage>
</organism>
<dbReference type="Proteomes" id="UP000253868">
    <property type="component" value="Chromosome"/>
</dbReference>
<keyword evidence="1" id="KW-0460">Magnesium</keyword>
<dbReference type="OrthoDB" id="3506610at2"/>
<dbReference type="GO" id="GO:0016787">
    <property type="term" value="F:hydrolase activity"/>
    <property type="evidence" value="ECO:0007669"/>
    <property type="project" value="UniProtKB-KW"/>
</dbReference>
<dbReference type="PANTHER" id="PTHR16222:SF12">
    <property type="entry name" value="ADP-RIBOSYLGLYCOHYDROLASE-RELATED"/>
    <property type="match status" value="1"/>
</dbReference>
<feature type="compositionally biased region" description="Pro residues" evidence="2">
    <location>
        <begin position="19"/>
        <end position="30"/>
    </location>
</feature>